<evidence type="ECO:0000256" key="11">
    <source>
        <dbReference type="ARBA" id="ARBA00022989"/>
    </source>
</evidence>
<keyword evidence="3 15" id="KW-1003">Cell membrane</keyword>
<comment type="function">
    <text evidence="15">Acts as a processive, ATP-dependent zinc metallopeptidase for both cytoplasmic and membrane proteins. Plays a role in the quality control of integral membrane proteins.</text>
</comment>
<keyword evidence="13 15" id="KW-0472">Membrane</keyword>
<protein>
    <recommendedName>
        <fullName evidence="15">ATP-dependent zinc metalloprotease FtsH</fullName>
        <ecNumber evidence="15">3.4.24.-</ecNumber>
    </recommendedName>
</protein>
<gene>
    <name evidence="15" type="primary">ftsH</name>
    <name evidence="18" type="ORF">UV59_C0002G0027</name>
</gene>
<proteinExistence type="inferred from homology"/>
<dbReference type="FunFam" id="1.10.8.60:FF:000001">
    <property type="entry name" value="ATP-dependent zinc metalloprotease FtsH"/>
    <property type="match status" value="1"/>
</dbReference>
<keyword evidence="4 15" id="KW-0645">Protease</keyword>
<dbReference type="Pfam" id="PF17862">
    <property type="entry name" value="AAA_lid_3"/>
    <property type="match status" value="1"/>
</dbReference>
<comment type="similarity">
    <text evidence="14 15">In the central section; belongs to the AAA ATPase family.</text>
</comment>
<keyword evidence="7 15" id="KW-0547">Nucleotide-binding</keyword>
<evidence type="ECO:0000256" key="12">
    <source>
        <dbReference type="ARBA" id="ARBA00023049"/>
    </source>
</evidence>
<dbReference type="GO" id="GO:0004222">
    <property type="term" value="F:metalloendopeptidase activity"/>
    <property type="evidence" value="ECO:0007669"/>
    <property type="project" value="InterPro"/>
</dbReference>
<dbReference type="EMBL" id="LCFB01000002">
    <property type="protein sequence ID" value="KKS86152.1"/>
    <property type="molecule type" value="Genomic_DNA"/>
</dbReference>
<dbReference type="PANTHER" id="PTHR23076:SF97">
    <property type="entry name" value="ATP-DEPENDENT ZINC METALLOPROTEASE YME1L1"/>
    <property type="match status" value="1"/>
</dbReference>
<evidence type="ECO:0000256" key="7">
    <source>
        <dbReference type="ARBA" id="ARBA00022741"/>
    </source>
</evidence>
<reference evidence="18 19" key="1">
    <citation type="journal article" date="2015" name="Nature">
        <title>rRNA introns, odd ribosomes, and small enigmatic genomes across a large radiation of phyla.</title>
        <authorList>
            <person name="Brown C.T."/>
            <person name="Hug L.A."/>
            <person name="Thomas B.C."/>
            <person name="Sharon I."/>
            <person name="Castelle C.J."/>
            <person name="Singh A."/>
            <person name="Wilkins M.J."/>
            <person name="Williams K.H."/>
            <person name="Banfield J.F."/>
        </authorList>
    </citation>
    <scope>NUCLEOTIDE SEQUENCE [LARGE SCALE GENOMIC DNA]</scope>
</reference>
<feature type="binding site" evidence="15">
    <location>
        <position position="440"/>
    </location>
    <ligand>
        <name>Zn(2+)</name>
        <dbReference type="ChEBI" id="CHEBI:29105"/>
        <note>catalytic</note>
    </ligand>
</feature>
<comment type="caution">
    <text evidence="18">The sequence shown here is derived from an EMBL/GenBank/DDBJ whole genome shotgun (WGS) entry which is preliminary data.</text>
</comment>
<comment type="subunit">
    <text evidence="15">Homohexamer.</text>
</comment>
<dbReference type="GO" id="GO:0006508">
    <property type="term" value="P:proteolysis"/>
    <property type="evidence" value="ECO:0007669"/>
    <property type="project" value="UniProtKB-KW"/>
</dbReference>
<evidence type="ECO:0000256" key="8">
    <source>
        <dbReference type="ARBA" id="ARBA00022801"/>
    </source>
</evidence>
<comment type="similarity">
    <text evidence="16">Belongs to the AAA ATPase family.</text>
</comment>
<keyword evidence="6 15" id="KW-0479">Metal-binding</keyword>
<dbReference type="PROSITE" id="PS00674">
    <property type="entry name" value="AAA"/>
    <property type="match status" value="1"/>
</dbReference>
<feature type="domain" description="AAA+ ATPase" evidence="17">
    <location>
        <begin position="211"/>
        <end position="350"/>
    </location>
</feature>
<dbReference type="PATRIC" id="fig|1618436.3.peg.112"/>
<comment type="cofactor">
    <cofactor evidence="15">
        <name>Zn(2+)</name>
        <dbReference type="ChEBI" id="CHEBI:29105"/>
    </cofactor>
    <text evidence="15">Binds 1 zinc ion per subunit.</text>
</comment>
<evidence type="ECO:0000256" key="5">
    <source>
        <dbReference type="ARBA" id="ARBA00022692"/>
    </source>
</evidence>
<keyword evidence="12 15" id="KW-0482">Metalloprotease</keyword>
<dbReference type="STRING" id="1618436.UV59_C0002G0027"/>
<keyword evidence="9 15" id="KW-0862">Zinc</keyword>
<evidence type="ECO:0000256" key="13">
    <source>
        <dbReference type="ARBA" id="ARBA00023136"/>
    </source>
</evidence>
<dbReference type="InterPro" id="IPR041569">
    <property type="entry name" value="AAA_lid_3"/>
</dbReference>
<evidence type="ECO:0000256" key="3">
    <source>
        <dbReference type="ARBA" id="ARBA00022475"/>
    </source>
</evidence>
<evidence type="ECO:0000256" key="2">
    <source>
        <dbReference type="ARBA" id="ARBA00010044"/>
    </source>
</evidence>
<feature type="binding site" evidence="15">
    <location>
        <position position="516"/>
    </location>
    <ligand>
        <name>Zn(2+)</name>
        <dbReference type="ChEBI" id="CHEBI:29105"/>
        <note>catalytic</note>
    </ligand>
</feature>
<keyword evidence="5 15" id="KW-0812">Transmembrane</keyword>
<dbReference type="InterPro" id="IPR003959">
    <property type="entry name" value="ATPase_AAA_core"/>
</dbReference>
<evidence type="ECO:0000259" key="17">
    <source>
        <dbReference type="SMART" id="SM00382"/>
    </source>
</evidence>
<dbReference type="PANTHER" id="PTHR23076">
    <property type="entry name" value="METALLOPROTEASE M41 FTSH"/>
    <property type="match status" value="1"/>
</dbReference>
<dbReference type="Gene3D" id="1.20.58.760">
    <property type="entry name" value="Peptidase M41"/>
    <property type="match status" value="1"/>
</dbReference>
<dbReference type="InterPro" id="IPR027417">
    <property type="entry name" value="P-loop_NTPase"/>
</dbReference>
<comment type="caution">
    <text evidence="15">Lacks conserved residue(s) required for the propagation of feature annotation.</text>
</comment>
<comment type="subcellular location">
    <subcellularLocation>
        <location evidence="15">Cell membrane</location>
        <topology evidence="15">Multi-pass membrane protein</topology>
        <orientation evidence="15">Cytoplasmic side</orientation>
    </subcellularLocation>
    <subcellularLocation>
        <location evidence="1">Membrane</location>
    </subcellularLocation>
</comment>
<dbReference type="InterPro" id="IPR003960">
    <property type="entry name" value="ATPase_AAA_CS"/>
</dbReference>
<dbReference type="FunFam" id="3.40.50.300:FF:000001">
    <property type="entry name" value="ATP-dependent zinc metalloprotease FtsH"/>
    <property type="match status" value="1"/>
</dbReference>
<dbReference type="AlphaFoldDB" id="A0A0G1CL10"/>
<keyword evidence="8 15" id="KW-0378">Hydrolase</keyword>
<organism evidence="18 19">
    <name type="scientific">Candidatus Gottesmanbacteria bacterium GW2011_GWA1_43_11</name>
    <dbReference type="NCBI Taxonomy" id="1618436"/>
    <lineage>
        <taxon>Bacteria</taxon>
        <taxon>Candidatus Gottesmaniibacteriota</taxon>
    </lineage>
</organism>
<dbReference type="CDD" id="cd19501">
    <property type="entry name" value="RecA-like_FtsH"/>
    <property type="match status" value="1"/>
</dbReference>
<evidence type="ECO:0000256" key="10">
    <source>
        <dbReference type="ARBA" id="ARBA00022840"/>
    </source>
</evidence>
<evidence type="ECO:0000313" key="19">
    <source>
        <dbReference type="Proteomes" id="UP000034543"/>
    </source>
</evidence>
<dbReference type="GO" id="GO:0005886">
    <property type="term" value="C:plasma membrane"/>
    <property type="evidence" value="ECO:0007669"/>
    <property type="project" value="UniProtKB-SubCell"/>
</dbReference>
<dbReference type="GO" id="GO:0005524">
    <property type="term" value="F:ATP binding"/>
    <property type="evidence" value="ECO:0007669"/>
    <property type="project" value="UniProtKB-UniRule"/>
</dbReference>
<dbReference type="InterPro" id="IPR003593">
    <property type="entry name" value="AAA+_ATPase"/>
</dbReference>
<feature type="active site" evidence="15">
    <location>
        <position position="441"/>
    </location>
</feature>
<dbReference type="InterPro" id="IPR005936">
    <property type="entry name" value="FtsH"/>
</dbReference>
<feature type="binding site" evidence="15">
    <location>
        <position position="444"/>
    </location>
    <ligand>
        <name>Zn(2+)</name>
        <dbReference type="ChEBI" id="CHEBI:29105"/>
        <note>catalytic</note>
    </ligand>
</feature>
<dbReference type="SUPFAM" id="SSF140990">
    <property type="entry name" value="FtsH protease domain-like"/>
    <property type="match status" value="1"/>
</dbReference>
<dbReference type="GO" id="GO:0004176">
    <property type="term" value="F:ATP-dependent peptidase activity"/>
    <property type="evidence" value="ECO:0007669"/>
    <property type="project" value="InterPro"/>
</dbReference>
<dbReference type="GO" id="GO:0030163">
    <property type="term" value="P:protein catabolic process"/>
    <property type="evidence" value="ECO:0007669"/>
    <property type="project" value="UniProtKB-UniRule"/>
</dbReference>
<dbReference type="Gene3D" id="3.40.50.300">
    <property type="entry name" value="P-loop containing nucleotide triphosphate hydrolases"/>
    <property type="match status" value="1"/>
</dbReference>
<evidence type="ECO:0000256" key="15">
    <source>
        <dbReference type="HAMAP-Rule" id="MF_01458"/>
    </source>
</evidence>
<feature type="transmembrane region" description="Helical" evidence="15">
    <location>
        <begin position="126"/>
        <end position="148"/>
    </location>
</feature>
<evidence type="ECO:0000256" key="9">
    <source>
        <dbReference type="ARBA" id="ARBA00022833"/>
    </source>
</evidence>
<dbReference type="InterPro" id="IPR037219">
    <property type="entry name" value="Peptidase_M41-like"/>
</dbReference>
<dbReference type="Gene3D" id="1.10.8.60">
    <property type="match status" value="1"/>
</dbReference>
<dbReference type="Pfam" id="PF00004">
    <property type="entry name" value="AAA"/>
    <property type="match status" value="1"/>
</dbReference>
<evidence type="ECO:0000313" key="18">
    <source>
        <dbReference type="EMBL" id="KKS86152.1"/>
    </source>
</evidence>
<name>A0A0G1CL10_9BACT</name>
<dbReference type="GO" id="GO:0016887">
    <property type="term" value="F:ATP hydrolysis activity"/>
    <property type="evidence" value="ECO:0007669"/>
    <property type="project" value="UniProtKB-UniRule"/>
</dbReference>
<dbReference type="GO" id="GO:0008270">
    <property type="term" value="F:zinc ion binding"/>
    <property type="evidence" value="ECO:0007669"/>
    <property type="project" value="UniProtKB-UniRule"/>
</dbReference>
<sequence length="630" mass="69142">METEKKIPATKNKKLKKFELRLNFSTRTLFLAVFVGFLLLSFALSLSQSSSMIKEKPLSEVLTDVEAGKVAKIEVEEMRLVVSYTDGTEAMARKEAQESIYQLFDAAKIDASKVELEIKDTSLGQLGISLLTNVLPLILMVVFFLFLIRQARGAQDSIFSFGQSRAKLFNKDHPQITFANVAGVNEAKAELEEIVDFLKHPGKYRALGARTPKGVILVGPAGTGKTLLARAVAGEANVPFFSIAGSEFMEMLVGVGAARVRDLFLTAKKSSPAIIFIDEIDAIGRMRSVGVMGGHDEREQTLNQILVEMDGFQPNEQVVVIAATNRGDLLDPALLRPGRFDRRVVLDMPDIEGRKAILTIHMKGKPFDKNVDWNRTARRTVGFSGADLENMLNEAAIAAARHDQKAISMDDLEEAATKVKLGPEKKRLQSELDRKMTAYHEAGHAIVTYQLPHLDPVHRISIVSRGMALGFTLIPPAKDRVHETRTRLINQIASMLGGRAAEDLIFNELTTGASNDIDKATSIARQMVIEFGMSAIGPVNFGPQMDIIPGGKMVYEQPAISPEMLSKIDSEVQKILDTGYKTALATLKKVRAKLDAVAEALIKKETLEGDEFERIMGGPRPAVLPHPANS</sequence>
<evidence type="ECO:0000256" key="6">
    <source>
        <dbReference type="ARBA" id="ARBA00022723"/>
    </source>
</evidence>
<dbReference type="Proteomes" id="UP000034543">
    <property type="component" value="Unassembled WGS sequence"/>
</dbReference>
<keyword evidence="11 15" id="KW-1133">Transmembrane helix</keyword>
<comment type="similarity">
    <text evidence="2 15">In the C-terminal section; belongs to the peptidase M41 family.</text>
</comment>
<dbReference type="Pfam" id="PF06480">
    <property type="entry name" value="FtsH_ext"/>
    <property type="match status" value="1"/>
</dbReference>
<dbReference type="SUPFAM" id="SSF52540">
    <property type="entry name" value="P-loop containing nucleoside triphosphate hydrolases"/>
    <property type="match status" value="1"/>
</dbReference>
<dbReference type="SMART" id="SM00382">
    <property type="entry name" value="AAA"/>
    <property type="match status" value="1"/>
</dbReference>
<dbReference type="Pfam" id="PF01434">
    <property type="entry name" value="Peptidase_M41"/>
    <property type="match status" value="1"/>
</dbReference>
<dbReference type="InterPro" id="IPR000642">
    <property type="entry name" value="Peptidase_M41"/>
</dbReference>
<evidence type="ECO:0000256" key="16">
    <source>
        <dbReference type="RuleBase" id="RU003651"/>
    </source>
</evidence>
<keyword evidence="10 15" id="KW-0067">ATP-binding</keyword>
<dbReference type="NCBIfam" id="TIGR01241">
    <property type="entry name" value="FtsH_fam"/>
    <property type="match status" value="1"/>
</dbReference>
<evidence type="ECO:0000256" key="4">
    <source>
        <dbReference type="ARBA" id="ARBA00022670"/>
    </source>
</evidence>
<dbReference type="HAMAP" id="MF_01458">
    <property type="entry name" value="FtsH"/>
    <property type="match status" value="1"/>
</dbReference>
<dbReference type="InterPro" id="IPR011546">
    <property type="entry name" value="Pept_M41_FtsH_extracell"/>
</dbReference>
<evidence type="ECO:0000256" key="1">
    <source>
        <dbReference type="ARBA" id="ARBA00004370"/>
    </source>
</evidence>
<dbReference type="EC" id="3.4.24.-" evidence="15"/>
<accession>A0A0G1CL10</accession>
<evidence type="ECO:0000256" key="14">
    <source>
        <dbReference type="ARBA" id="ARBA00061570"/>
    </source>
</evidence>
<dbReference type="FunFam" id="1.20.58.760:FF:000001">
    <property type="entry name" value="ATP-dependent zinc metalloprotease FtsH"/>
    <property type="match status" value="1"/>
</dbReference>